<gene>
    <name evidence="1" type="ORF">PN36_21725</name>
</gene>
<comment type="caution">
    <text evidence="1">The sequence shown here is derived from an EMBL/GenBank/DDBJ whole genome shotgun (WGS) entry which is preliminary data.</text>
</comment>
<sequence>MDQETMGKFLIDCLCREIDDKKVALLREADWDSLIQFAIKHNLAPLLYHRLKTISVKLHKAYLISARRNTRLYNDFSKIINALDNLPVIALKGAHLAQNVYANIALRPMNDLDILVKKTDLLKAGEKFLEMGYISGTSRVGDIEGICAKYQHLPPFVKQDAFPVDIHWTIVLPTSPFIIDIDGVWKRAQPARIAGVEVLVLSPEDLLLHLCLHTSYQHLFRNGLSGFYDIWETLRHYQDEINWEQLMHRSREWRASKTVYLSLYLAKTLFDAVVPNKVLDRLKPEDLEPQVVNWAKAQLFDKRIYPSINLIDFWKSESSLDKLKVLLKRVFLSPQEMARLYPVHYNSPRVYFYYLVRLKKLFFEHINRIWLLWRHDKEMVNVSKRTDALQEWLSR</sequence>
<keyword evidence="2" id="KW-1185">Reference proteome</keyword>
<dbReference type="EMBL" id="JSZA02000098">
    <property type="protein sequence ID" value="KHD06245.1"/>
    <property type="molecule type" value="Genomic_DNA"/>
</dbReference>
<protein>
    <recommendedName>
        <fullName evidence="3">Nucleotidyltransferase family protein</fullName>
    </recommendedName>
</protein>
<dbReference type="InterPro" id="IPR039498">
    <property type="entry name" value="NTP_transf_5"/>
</dbReference>
<proteinExistence type="predicted"/>
<dbReference type="Proteomes" id="UP000030428">
    <property type="component" value="Unassembled WGS sequence"/>
</dbReference>
<accession>A0A0A6P5T9</accession>
<dbReference type="AlphaFoldDB" id="A0A0A6P5T9"/>
<organism evidence="1 2">
    <name type="scientific">Candidatus Thiomargarita nelsonii</name>
    <dbReference type="NCBI Taxonomy" id="1003181"/>
    <lineage>
        <taxon>Bacteria</taxon>
        <taxon>Pseudomonadati</taxon>
        <taxon>Pseudomonadota</taxon>
        <taxon>Gammaproteobacteria</taxon>
        <taxon>Thiotrichales</taxon>
        <taxon>Thiotrichaceae</taxon>
        <taxon>Thiomargarita</taxon>
    </lineage>
</organism>
<evidence type="ECO:0000313" key="2">
    <source>
        <dbReference type="Proteomes" id="UP000030428"/>
    </source>
</evidence>
<evidence type="ECO:0000313" key="1">
    <source>
        <dbReference type="EMBL" id="KHD06245.1"/>
    </source>
</evidence>
<evidence type="ECO:0008006" key="3">
    <source>
        <dbReference type="Google" id="ProtNLM"/>
    </source>
</evidence>
<dbReference type="Pfam" id="PF14907">
    <property type="entry name" value="NTP_transf_5"/>
    <property type="match status" value="1"/>
</dbReference>
<name>A0A0A6P5T9_9GAMM</name>
<reference evidence="1 2" key="1">
    <citation type="journal article" date="2016" name="Front. Microbiol.">
        <title>Single-Cell (Meta-)Genomics of a Dimorphic Candidatus Thiomargarita nelsonii Reveals Genomic Plasticity.</title>
        <authorList>
            <person name="Flood B.E."/>
            <person name="Fliss P."/>
            <person name="Jones D.S."/>
            <person name="Dick G.J."/>
            <person name="Jain S."/>
            <person name="Kaster A.K."/>
            <person name="Winkel M."/>
            <person name="Mussmann M."/>
            <person name="Bailey J."/>
        </authorList>
    </citation>
    <scope>NUCLEOTIDE SEQUENCE [LARGE SCALE GENOMIC DNA]</scope>
    <source>
        <strain evidence="1">Hydrate Ridge</strain>
    </source>
</reference>